<accession>A0A6I4MGG7</accession>
<dbReference type="InterPro" id="IPR006311">
    <property type="entry name" value="TAT_signal"/>
</dbReference>
<gene>
    <name evidence="2" type="ORF">F8568_023320</name>
</gene>
<dbReference type="AlphaFoldDB" id="A0A6I4MGG7"/>
<dbReference type="Proteomes" id="UP000462055">
    <property type="component" value="Unassembled WGS sequence"/>
</dbReference>
<dbReference type="RefSeq" id="WP_151595793.1">
    <property type="nucleotide sequence ID" value="NZ_WBMS02000018.1"/>
</dbReference>
<reference evidence="2" key="1">
    <citation type="submission" date="2019-12" db="EMBL/GenBank/DDBJ databases">
        <title>Actinomadura physcomitrii sp. nov., a novel actinomycete isolated from moss [Physcomitrium sphaericum (Ludw) Fuernr].</title>
        <authorList>
            <person name="Zhuang X."/>
        </authorList>
    </citation>
    <scope>NUCLEOTIDE SEQUENCE [LARGE SCALE GENOMIC DNA]</scope>
    <source>
        <strain evidence="2">LD22</strain>
    </source>
</reference>
<proteinExistence type="predicted"/>
<feature type="compositionally biased region" description="Basic and acidic residues" evidence="1">
    <location>
        <begin position="57"/>
        <end position="74"/>
    </location>
</feature>
<dbReference type="PROSITE" id="PS51318">
    <property type="entry name" value="TAT"/>
    <property type="match status" value="1"/>
</dbReference>
<sequence>MKRSDNRAGIGPAVNRRGFLGAAAAIPLITAAAPTASAASRRSTAADPDLRGLAAPGHEEQPTRMTDFLERKDR</sequence>
<comment type="caution">
    <text evidence="2">The sequence shown here is derived from an EMBL/GenBank/DDBJ whole genome shotgun (WGS) entry which is preliminary data.</text>
</comment>
<evidence type="ECO:0000313" key="2">
    <source>
        <dbReference type="EMBL" id="MWA03254.1"/>
    </source>
</evidence>
<feature type="compositionally biased region" description="Low complexity" evidence="1">
    <location>
        <begin position="33"/>
        <end position="46"/>
    </location>
</feature>
<name>A0A6I4MGG7_9ACTN</name>
<organism evidence="2 3">
    <name type="scientific">Actinomadura physcomitrii</name>
    <dbReference type="NCBI Taxonomy" id="2650748"/>
    <lineage>
        <taxon>Bacteria</taxon>
        <taxon>Bacillati</taxon>
        <taxon>Actinomycetota</taxon>
        <taxon>Actinomycetes</taxon>
        <taxon>Streptosporangiales</taxon>
        <taxon>Thermomonosporaceae</taxon>
        <taxon>Actinomadura</taxon>
    </lineage>
</organism>
<evidence type="ECO:0008006" key="4">
    <source>
        <dbReference type="Google" id="ProtNLM"/>
    </source>
</evidence>
<feature type="region of interest" description="Disordered" evidence="1">
    <location>
        <begin position="33"/>
        <end position="74"/>
    </location>
</feature>
<dbReference type="EMBL" id="WBMS02000018">
    <property type="protein sequence ID" value="MWA03254.1"/>
    <property type="molecule type" value="Genomic_DNA"/>
</dbReference>
<keyword evidence="3" id="KW-1185">Reference proteome</keyword>
<evidence type="ECO:0000313" key="3">
    <source>
        <dbReference type="Proteomes" id="UP000462055"/>
    </source>
</evidence>
<protein>
    <recommendedName>
        <fullName evidence="4">Twin-arginine translocation signal domain-containing protein</fullName>
    </recommendedName>
</protein>
<evidence type="ECO:0000256" key="1">
    <source>
        <dbReference type="SAM" id="MobiDB-lite"/>
    </source>
</evidence>